<evidence type="ECO:0000313" key="2">
    <source>
        <dbReference type="Proteomes" id="UP000095751"/>
    </source>
</evidence>
<accession>A0A1E7EMP6</accession>
<evidence type="ECO:0000313" key="1">
    <source>
        <dbReference type="EMBL" id="OEU07208.1"/>
    </source>
</evidence>
<dbReference type="EMBL" id="KV784388">
    <property type="protein sequence ID" value="OEU07208.1"/>
    <property type="molecule type" value="Genomic_DNA"/>
</dbReference>
<reference evidence="1 2" key="1">
    <citation type="submission" date="2016-09" db="EMBL/GenBank/DDBJ databases">
        <title>Extensive genetic diversity and differential bi-allelic expression allows diatom success in the polar Southern Ocean.</title>
        <authorList>
            <consortium name="DOE Joint Genome Institute"/>
            <person name="Mock T."/>
            <person name="Otillar R.P."/>
            <person name="Strauss J."/>
            <person name="Dupont C."/>
            <person name="Frickenhaus S."/>
            <person name="Maumus F."/>
            <person name="Mcmullan M."/>
            <person name="Sanges R."/>
            <person name="Schmutz J."/>
            <person name="Toseland A."/>
            <person name="Valas R."/>
            <person name="Veluchamy A."/>
            <person name="Ward B.J."/>
            <person name="Allen A."/>
            <person name="Barry K."/>
            <person name="Falciatore A."/>
            <person name="Ferrante M."/>
            <person name="Fortunato A.E."/>
            <person name="Gloeckner G."/>
            <person name="Gruber A."/>
            <person name="Hipkin R."/>
            <person name="Janech M."/>
            <person name="Kroth P."/>
            <person name="Leese F."/>
            <person name="Lindquist E."/>
            <person name="Lyon B.R."/>
            <person name="Martin J."/>
            <person name="Mayer C."/>
            <person name="Parker M."/>
            <person name="Quesneville H."/>
            <person name="Raymond J."/>
            <person name="Uhlig C."/>
            <person name="Valentin K.U."/>
            <person name="Worden A.Z."/>
            <person name="Armbrust E.V."/>
            <person name="Bowler C."/>
            <person name="Green B."/>
            <person name="Moulton V."/>
            <person name="Van Oosterhout C."/>
            <person name="Grigoriev I."/>
        </authorList>
    </citation>
    <scope>NUCLEOTIDE SEQUENCE [LARGE SCALE GENOMIC DNA]</scope>
    <source>
        <strain evidence="1 2">CCMP1102</strain>
    </source>
</reference>
<keyword evidence="2" id="KW-1185">Reference proteome</keyword>
<dbReference type="Proteomes" id="UP000095751">
    <property type="component" value="Unassembled WGS sequence"/>
</dbReference>
<dbReference type="AlphaFoldDB" id="A0A1E7EMP6"/>
<dbReference type="InParanoid" id="A0A1E7EMP6"/>
<organism evidence="1 2">
    <name type="scientific">Fragilariopsis cylindrus CCMP1102</name>
    <dbReference type="NCBI Taxonomy" id="635003"/>
    <lineage>
        <taxon>Eukaryota</taxon>
        <taxon>Sar</taxon>
        <taxon>Stramenopiles</taxon>
        <taxon>Ochrophyta</taxon>
        <taxon>Bacillariophyta</taxon>
        <taxon>Bacillariophyceae</taxon>
        <taxon>Bacillariophycidae</taxon>
        <taxon>Bacillariales</taxon>
        <taxon>Bacillariaceae</taxon>
        <taxon>Fragilariopsis</taxon>
    </lineage>
</organism>
<sequence length="281" mass="31653">MALTDSNKNNSKNIMSEGGHHEIEAAKKLCLATAKSTASSASTMMDSARSMAATAKKNEATAERVVRQLKKQQQAMAAAAVWNTIPIPIKIEIVSYLDQESLISISPPRHGYGRSPPCILSKILPKVRELDLSTSDGIVFPALLKNFHLKNFPLLEKFTANNLLCFALNGSNMRFCNSLKEIYMDHSSNNYLGSRQKDKISDLNNHHEIFLFHYCCKALERVSIRNLRWGSKACRQNALTQNVLIKFVRNAPPSLHWFRSDLTPDNIRMLRMERPGIKLLN</sequence>
<dbReference type="KEGG" id="fcy:FRACYDRAFT_251548"/>
<gene>
    <name evidence="1" type="ORF">FRACYDRAFT_251548</name>
</gene>
<name>A0A1E7EMP6_9STRA</name>
<proteinExistence type="predicted"/>
<evidence type="ECO:0008006" key="3">
    <source>
        <dbReference type="Google" id="ProtNLM"/>
    </source>
</evidence>
<protein>
    <recommendedName>
        <fullName evidence="3">F-box domain-containing protein</fullName>
    </recommendedName>
</protein>